<sequence length="388" mass="43668">MGNTPQTHIVPMNSSPTSVLLLPTLDHLKRVDANGGGCMVFDSSHLRKQARIPSQFIWPRNDRLSAIDELEAPIIDLQGFLHGDETSTLDAAKLVASACTRHGFFQVTNHGVDTSLVREAFACLDEFFLLPLNEKLRARRKPGSMWGYAGAHTDRFSSNLPWKETLSFGFDDAGDKAVVADYMKSQLGNEFEQMGLIYQKYCEAMRKLSAAIVDLLAISMGVDPSYFRDFFDESSSIMRCNYYPSCQEPELALGTGPHTDPTSLTILQQDQVGGLEVFTDGQWKMISPVRDALVINIGDTFMALSNGMYKSCLHRAVVNSHRERRSLAFFLCPRSDKMVRPPVELCKTDRQYPNFTWAQLLQFTQQHYRADVRTLQAFTQWLGSNPIC</sequence>
<dbReference type="FunFam" id="2.60.120.330:FF:000003">
    <property type="entry name" value="Gibberellin 20 oxidase 2"/>
    <property type="match status" value="1"/>
</dbReference>
<dbReference type="InterPro" id="IPR005123">
    <property type="entry name" value="Oxoglu/Fe-dep_dioxygenase_dom"/>
</dbReference>
<name>A0A3G2LYW7_9LILI</name>
<reference evidence="9" key="1">
    <citation type="submission" date="2018-01" db="EMBL/GenBank/DDBJ databases">
        <title>Cloning and expression analysis of GA20ox gene in Lilium Oriental hybrids 'Sorbonne'.</title>
        <authorList>
            <person name="Shi L."/>
            <person name="Zhang X."/>
            <person name="Sun M."/>
        </authorList>
    </citation>
    <scope>NUCLEOTIDE SEQUENCE</scope>
</reference>
<comment type="catalytic activity">
    <reaction evidence="6">
        <text>gibberellin A53 + 2 2-oxoglutarate + 3 O2 + H(+) = gibberellin A20 + 2 succinate + 3 CO2 + 2 H2O</text>
        <dbReference type="Rhea" id="RHEA:60796"/>
        <dbReference type="ChEBI" id="CHEBI:15377"/>
        <dbReference type="ChEBI" id="CHEBI:15378"/>
        <dbReference type="ChEBI" id="CHEBI:15379"/>
        <dbReference type="ChEBI" id="CHEBI:16526"/>
        <dbReference type="ChEBI" id="CHEBI:16810"/>
        <dbReference type="ChEBI" id="CHEBI:30031"/>
        <dbReference type="ChEBI" id="CHEBI:58526"/>
        <dbReference type="ChEBI" id="CHEBI:143954"/>
    </reaction>
    <physiologicalReaction direction="left-to-right" evidence="6">
        <dbReference type="Rhea" id="RHEA:60797"/>
    </physiologicalReaction>
</comment>
<dbReference type="PANTHER" id="PTHR47990">
    <property type="entry name" value="2-OXOGLUTARATE (2OG) AND FE(II)-DEPENDENT OXYGENASE SUPERFAMILY PROTEIN-RELATED"/>
    <property type="match status" value="1"/>
</dbReference>
<dbReference type="GO" id="GO:0046872">
    <property type="term" value="F:metal ion binding"/>
    <property type="evidence" value="ECO:0007669"/>
    <property type="project" value="UniProtKB-KW"/>
</dbReference>
<dbReference type="PROSITE" id="PS51471">
    <property type="entry name" value="FE2OG_OXY"/>
    <property type="match status" value="1"/>
</dbReference>
<feature type="domain" description="Fe2OG dioxygenase" evidence="8">
    <location>
        <begin position="234"/>
        <end position="333"/>
    </location>
</feature>
<dbReference type="InterPro" id="IPR050231">
    <property type="entry name" value="Iron_ascorbate_oxido_reductase"/>
</dbReference>
<dbReference type="InterPro" id="IPR044861">
    <property type="entry name" value="IPNS-like_FE2OG_OXY"/>
</dbReference>
<evidence type="ECO:0000256" key="7">
    <source>
        <dbReference type="RuleBase" id="RU003682"/>
    </source>
</evidence>
<dbReference type="InterPro" id="IPR026992">
    <property type="entry name" value="DIOX_N"/>
</dbReference>
<dbReference type="SUPFAM" id="SSF51197">
    <property type="entry name" value="Clavaminate synthase-like"/>
    <property type="match status" value="1"/>
</dbReference>
<dbReference type="Pfam" id="PF14226">
    <property type="entry name" value="DIOX_N"/>
    <property type="match status" value="1"/>
</dbReference>
<protein>
    <submittedName>
        <fullName evidence="9">Gibberellin 20-oxidase</fullName>
    </submittedName>
</protein>
<evidence type="ECO:0000256" key="3">
    <source>
        <dbReference type="ARBA" id="ARBA00023002"/>
    </source>
</evidence>
<proteinExistence type="evidence at transcript level"/>
<evidence type="ECO:0000256" key="6">
    <source>
        <dbReference type="ARBA" id="ARBA00050797"/>
    </source>
</evidence>
<dbReference type="PRINTS" id="PR00682">
    <property type="entry name" value="IPNSYNTHASE"/>
</dbReference>
<keyword evidence="3 7" id="KW-0560">Oxidoreductase</keyword>
<dbReference type="InterPro" id="IPR027443">
    <property type="entry name" value="IPNS-like_sf"/>
</dbReference>
<dbReference type="GO" id="GO:0016491">
    <property type="term" value="F:oxidoreductase activity"/>
    <property type="evidence" value="ECO:0007669"/>
    <property type="project" value="UniProtKB-KW"/>
</dbReference>
<keyword evidence="2 7" id="KW-0479">Metal-binding</keyword>
<dbReference type="Gene3D" id="2.60.120.330">
    <property type="entry name" value="B-lactam Antibiotic, Isopenicillin N Synthase, Chain"/>
    <property type="match status" value="1"/>
</dbReference>
<dbReference type="Pfam" id="PF03171">
    <property type="entry name" value="2OG-FeII_Oxy"/>
    <property type="match status" value="1"/>
</dbReference>
<keyword evidence="4 7" id="KW-0408">Iron</keyword>
<dbReference type="AlphaFoldDB" id="A0A3G2LYW7"/>
<evidence type="ECO:0000256" key="5">
    <source>
        <dbReference type="ARBA" id="ARBA00050508"/>
    </source>
</evidence>
<gene>
    <name evidence="9" type="primary">GA20ox</name>
</gene>
<evidence type="ECO:0000256" key="4">
    <source>
        <dbReference type="ARBA" id="ARBA00023004"/>
    </source>
</evidence>
<comment type="similarity">
    <text evidence="7">Belongs to the iron/ascorbate-dependent oxidoreductase family.</text>
</comment>
<evidence type="ECO:0000313" key="9">
    <source>
        <dbReference type="EMBL" id="AYN79157.1"/>
    </source>
</evidence>
<accession>A0A3G2LYW7</accession>
<evidence type="ECO:0000259" key="8">
    <source>
        <dbReference type="PROSITE" id="PS51471"/>
    </source>
</evidence>
<organism evidence="9">
    <name type="scientific">Lilium hybrid cultivar</name>
    <dbReference type="NCBI Taxonomy" id="156531"/>
    <lineage>
        <taxon>Eukaryota</taxon>
        <taxon>Viridiplantae</taxon>
        <taxon>Streptophyta</taxon>
        <taxon>Embryophyta</taxon>
        <taxon>Tracheophyta</taxon>
        <taxon>Spermatophyta</taxon>
        <taxon>Magnoliopsida</taxon>
        <taxon>Liliopsida</taxon>
        <taxon>Liliales</taxon>
        <taxon>Liliaceae</taxon>
        <taxon>Lilium</taxon>
    </lineage>
</organism>
<dbReference type="GO" id="GO:0009685">
    <property type="term" value="P:gibberellin metabolic process"/>
    <property type="evidence" value="ECO:0007669"/>
    <property type="project" value="UniProtKB-ARBA"/>
</dbReference>
<dbReference type="EMBL" id="MG780361">
    <property type="protein sequence ID" value="AYN79157.1"/>
    <property type="molecule type" value="mRNA"/>
</dbReference>
<evidence type="ECO:0000256" key="2">
    <source>
        <dbReference type="ARBA" id="ARBA00022723"/>
    </source>
</evidence>
<comment type="cofactor">
    <cofactor evidence="1">
        <name>L-ascorbate</name>
        <dbReference type="ChEBI" id="CHEBI:38290"/>
    </cofactor>
</comment>
<evidence type="ECO:0000256" key="1">
    <source>
        <dbReference type="ARBA" id="ARBA00001961"/>
    </source>
</evidence>
<comment type="catalytic activity">
    <reaction evidence="5">
        <text>gibberellin A12 + 2 2-oxoglutarate + 3 O2 + H(+) = gibberellin A9 + 2 succinate + 3 CO2 + 2 H2O</text>
        <dbReference type="Rhea" id="RHEA:60772"/>
        <dbReference type="ChEBI" id="CHEBI:15377"/>
        <dbReference type="ChEBI" id="CHEBI:15378"/>
        <dbReference type="ChEBI" id="CHEBI:15379"/>
        <dbReference type="ChEBI" id="CHEBI:16526"/>
        <dbReference type="ChEBI" id="CHEBI:16810"/>
        <dbReference type="ChEBI" id="CHEBI:30031"/>
        <dbReference type="ChEBI" id="CHEBI:58627"/>
        <dbReference type="ChEBI" id="CHEBI:73255"/>
    </reaction>
    <physiologicalReaction direction="left-to-right" evidence="5">
        <dbReference type="Rhea" id="RHEA:60773"/>
    </physiologicalReaction>
</comment>